<gene>
    <name evidence="3" type="primary">LOC108864040</name>
</gene>
<dbReference type="InterPro" id="IPR012337">
    <property type="entry name" value="RNaseH-like_sf"/>
</dbReference>
<dbReference type="RefSeq" id="XP_028966869.1">
    <property type="nucleotide sequence ID" value="XM_029111036.1"/>
</dbReference>
<sequence>MATAFIKWLEERRQSSAANNPQRVTETRVGRSAGCKQVLFDQALEDFITDTMVPLRAVECDSFRKLLEFLDFKRKGLKLMSRRTLGRRLQRAFAEYRERLRDLLVEPAWVATTADVWSGGLRSFLGMTVHWIDAQYNRRSAPLCWLVNDSPDHIRMSESRVNEIHTSFGLSPLKFTACVTDNGSNFVKPFIEFGVLTYNLDELDAEQDETSEQEITSDADDETYRSGAEYDHQDQEPKYDSSCYDEEEYASSLEGYTTEDTDDDDQENEHDASDQSETVSWVGSDESTLLTLPAHGRCASHTLTLCATSDVKKVFDSDAALTLRHEIVIAKCNLLWNLTRALQRPNPFDEDDSAHIEEYLKCSKPISWISCKLRKQGFTVRFFQRCT</sequence>
<dbReference type="Proteomes" id="UP000694867">
    <property type="component" value="Unplaced"/>
</dbReference>
<evidence type="ECO:0000256" key="1">
    <source>
        <dbReference type="SAM" id="MobiDB-lite"/>
    </source>
</evidence>
<dbReference type="PANTHER" id="PTHR47501">
    <property type="entry name" value="TRANSPOSASE-RELATED"/>
    <property type="match status" value="1"/>
</dbReference>
<dbReference type="SUPFAM" id="SSF53098">
    <property type="entry name" value="Ribonuclease H-like"/>
    <property type="match status" value="1"/>
</dbReference>
<feature type="compositionally biased region" description="Acidic residues" evidence="1">
    <location>
        <begin position="205"/>
        <end position="221"/>
    </location>
</feature>
<proteinExistence type="predicted"/>
<dbReference type="PANTHER" id="PTHR47501:SF5">
    <property type="entry name" value="HAT C-TERMINAL DIMERISATION DOMAIN-CONTAINING PROTEIN"/>
    <property type="match status" value="1"/>
</dbReference>
<evidence type="ECO:0000313" key="3">
    <source>
        <dbReference type="RefSeq" id="XP_028966869.1"/>
    </source>
</evidence>
<dbReference type="KEGG" id="goe:108864040"/>
<feature type="region of interest" description="Disordered" evidence="1">
    <location>
        <begin position="256"/>
        <end position="280"/>
    </location>
</feature>
<dbReference type="GeneID" id="108864040"/>
<accession>A0AAJ7WH33</accession>
<name>A0AAJ7WH33_9ACAR</name>
<organism evidence="2 3">
    <name type="scientific">Galendromus occidentalis</name>
    <name type="common">western predatory mite</name>
    <dbReference type="NCBI Taxonomy" id="34638"/>
    <lineage>
        <taxon>Eukaryota</taxon>
        <taxon>Metazoa</taxon>
        <taxon>Ecdysozoa</taxon>
        <taxon>Arthropoda</taxon>
        <taxon>Chelicerata</taxon>
        <taxon>Arachnida</taxon>
        <taxon>Acari</taxon>
        <taxon>Parasitiformes</taxon>
        <taxon>Mesostigmata</taxon>
        <taxon>Gamasina</taxon>
        <taxon>Phytoseioidea</taxon>
        <taxon>Phytoseiidae</taxon>
        <taxon>Typhlodrominae</taxon>
        <taxon>Galendromus</taxon>
    </lineage>
</organism>
<keyword evidence="2" id="KW-1185">Reference proteome</keyword>
<dbReference type="AlphaFoldDB" id="A0AAJ7WH33"/>
<feature type="compositionally biased region" description="Acidic residues" evidence="1">
    <location>
        <begin position="257"/>
        <end position="268"/>
    </location>
</feature>
<reference evidence="3" key="1">
    <citation type="submission" date="2025-08" db="UniProtKB">
        <authorList>
            <consortium name="RefSeq"/>
        </authorList>
    </citation>
    <scope>IDENTIFICATION</scope>
</reference>
<feature type="compositionally biased region" description="Basic and acidic residues" evidence="1">
    <location>
        <begin position="222"/>
        <end position="239"/>
    </location>
</feature>
<evidence type="ECO:0000313" key="2">
    <source>
        <dbReference type="Proteomes" id="UP000694867"/>
    </source>
</evidence>
<feature type="region of interest" description="Disordered" evidence="1">
    <location>
        <begin position="205"/>
        <end position="243"/>
    </location>
</feature>
<protein>
    <submittedName>
        <fullName evidence="3">Uncharacterized protein LOC108864040</fullName>
    </submittedName>
</protein>